<dbReference type="Proteomes" id="UP001176517">
    <property type="component" value="Unassembled WGS sequence"/>
</dbReference>
<evidence type="ECO:0000256" key="7">
    <source>
        <dbReference type="RuleBase" id="RU368123"/>
    </source>
</evidence>
<dbReference type="Gene3D" id="4.10.49.10">
    <property type="entry name" value="Cytochrome c oxidase subunit VIIc"/>
    <property type="match status" value="1"/>
</dbReference>
<comment type="subcellular location">
    <subcellularLocation>
        <location evidence="1 7">Mitochondrion inner membrane</location>
        <topology evidence="1 7">Single-pass membrane protein</topology>
    </subcellularLocation>
</comment>
<dbReference type="Pfam" id="PF02935">
    <property type="entry name" value="COX7C"/>
    <property type="match status" value="1"/>
</dbReference>
<evidence type="ECO:0000256" key="1">
    <source>
        <dbReference type="ARBA" id="ARBA00004434"/>
    </source>
</evidence>
<comment type="pathway">
    <text evidence="2 7">Energy metabolism; oxidative phosphorylation.</text>
</comment>
<comment type="caution">
    <text evidence="8">The sequence shown here is derived from an EMBL/GenBank/DDBJ whole genome shotgun (WGS) entry which is preliminary data.</text>
</comment>
<proteinExistence type="inferred from homology"/>
<dbReference type="GO" id="GO:0006123">
    <property type="term" value="P:mitochondrial electron transport, cytochrome c to oxygen"/>
    <property type="evidence" value="ECO:0007669"/>
    <property type="project" value="UniProtKB-UniRule"/>
</dbReference>
<organism evidence="8 9">
    <name type="scientific">Tilletia horrida</name>
    <dbReference type="NCBI Taxonomy" id="155126"/>
    <lineage>
        <taxon>Eukaryota</taxon>
        <taxon>Fungi</taxon>
        <taxon>Dikarya</taxon>
        <taxon>Basidiomycota</taxon>
        <taxon>Ustilaginomycotina</taxon>
        <taxon>Exobasidiomycetes</taxon>
        <taxon>Tilletiales</taxon>
        <taxon>Tilletiaceae</taxon>
        <taxon>Tilletia</taxon>
    </lineage>
</organism>
<feature type="transmembrane region" description="Helical" evidence="7">
    <location>
        <begin position="45"/>
        <end position="68"/>
    </location>
</feature>
<dbReference type="InterPro" id="IPR004202">
    <property type="entry name" value="COX7C/Cox8"/>
</dbReference>
<reference evidence="8" key="1">
    <citation type="journal article" date="2023" name="PhytoFront">
        <title>Draft Genome Resources of Seven Strains of Tilletia horrida, Causal Agent of Kernel Smut of Rice.</title>
        <authorList>
            <person name="Khanal S."/>
            <person name="Antony Babu S."/>
            <person name="Zhou X.G."/>
        </authorList>
    </citation>
    <scope>NUCLEOTIDE SEQUENCE</scope>
    <source>
        <strain evidence="8">TX6</strain>
    </source>
</reference>
<keyword evidence="6 7" id="KW-0472">Membrane</keyword>
<dbReference type="AlphaFoldDB" id="A0AAN6JR45"/>
<evidence type="ECO:0000256" key="5">
    <source>
        <dbReference type="ARBA" id="ARBA00023128"/>
    </source>
</evidence>
<dbReference type="GO" id="GO:0005743">
    <property type="term" value="C:mitochondrial inner membrane"/>
    <property type="evidence" value="ECO:0007669"/>
    <property type="project" value="UniProtKB-SubCell"/>
</dbReference>
<evidence type="ECO:0000256" key="6">
    <source>
        <dbReference type="ARBA" id="ARBA00023136"/>
    </source>
</evidence>
<dbReference type="EMBL" id="JAPDMZ010000094">
    <property type="protein sequence ID" value="KAK0550354.1"/>
    <property type="molecule type" value="Genomic_DNA"/>
</dbReference>
<dbReference type="GO" id="GO:0045277">
    <property type="term" value="C:respiratory chain complex IV"/>
    <property type="evidence" value="ECO:0007669"/>
    <property type="project" value="UniProtKB-UniRule"/>
</dbReference>
<comment type="function">
    <text evidence="7">Component of the cytochrome c oxidase, the last enzyme in the mitochondrial electron transport chain which drives oxidative phosphorylation. The respiratory chain contains 3 multisubunit complexes succinate dehydrogenase (complex II, CII), ubiquinol-cytochrome c oxidoreductase (cytochrome b-c1 complex, complex III, CIII) and cytochrome c oxidase (complex IV, CIV), that cooperate to transfer electrons derived from NADH and succinate to molecular oxygen, creating an electrochemical gradient over the inner membrane that drives transmembrane transport and the ATP synthase. Cytochrome c oxidase is the component of the respiratory chain that catalyzes the reduction of oxygen to water. Electrons originating from reduced cytochrome c in the intermembrane space (IMS) are transferred via the dinuclear copper A center (CU(A)) of subunit 2 and heme A of subunit 1 to the active site in subunit 1, a binuclear center (BNC) formed by heme A3 and copper B (CU(B)). The BNC reduces molecular oxygen to 2 water molecules using 4 electrons from cytochrome c in the IMS and 4 protons from the mitochondrial matrix.</text>
</comment>
<evidence type="ECO:0000256" key="3">
    <source>
        <dbReference type="ARBA" id="ARBA00010514"/>
    </source>
</evidence>
<evidence type="ECO:0000313" key="9">
    <source>
        <dbReference type="Proteomes" id="UP001176517"/>
    </source>
</evidence>
<keyword evidence="4 7" id="KW-0999">Mitochondrion inner membrane</keyword>
<evidence type="ECO:0000313" key="8">
    <source>
        <dbReference type="EMBL" id="KAK0550354.1"/>
    </source>
</evidence>
<name>A0AAN6JR45_9BASI</name>
<keyword evidence="7" id="KW-0809">Transit peptide</keyword>
<gene>
    <name evidence="8" type="ORF">OC846_003689</name>
</gene>
<evidence type="ECO:0000256" key="2">
    <source>
        <dbReference type="ARBA" id="ARBA00004673"/>
    </source>
</evidence>
<protein>
    <recommendedName>
        <fullName evidence="7">Cytochrome c oxidase subunit 8, mitochondrial</fullName>
    </recommendedName>
    <alternativeName>
        <fullName evidence="7">Cytochrome c oxidase polypeptide VIII</fullName>
    </alternativeName>
</protein>
<keyword evidence="7" id="KW-1133">Transmembrane helix</keyword>
<sequence>MVSALLTRRAFAVAPRHFGARNLHVENTVETCRELPFPTGPKYKVPIAISLTGFLVGGFSLPFLASWFQLSKTA</sequence>
<evidence type="ECO:0000256" key="4">
    <source>
        <dbReference type="ARBA" id="ARBA00022792"/>
    </source>
</evidence>
<comment type="similarity">
    <text evidence="3 7">Belongs to the cytochrome c oxidase VIIc family.</text>
</comment>
<dbReference type="InterPro" id="IPR036636">
    <property type="entry name" value="COX7C/Cox8_sf"/>
</dbReference>
<keyword evidence="7" id="KW-0812">Transmembrane</keyword>
<keyword evidence="9" id="KW-1185">Reference proteome</keyword>
<keyword evidence="5 7" id="KW-0496">Mitochondrion</keyword>
<comment type="subunit">
    <text evidence="7">Component of the cytochrome c oxidase (complex IV, CIV), a multisubunit enzyme composed of a catalytic core of 3 subunits and several supernumerary subunits. The complex exists as a monomer or a dimer and forms supercomplexes (SCs) in the inner mitochondrial membrane with ubiquinol-cytochrome c oxidoreductase (cytochrome b-c1 complex, complex III, CIII).</text>
</comment>
<accession>A0AAN6JR45</accession>